<evidence type="ECO:0000256" key="1">
    <source>
        <dbReference type="SAM" id="MobiDB-lite"/>
    </source>
</evidence>
<feature type="region of interest" description="Disordered" evidence="1">
    <location>
        <begin position="34"/>
        <end position="65"/>
    </location>
</feature>
<name>A0A1H7KE84_9GAMM</name>
<accession>A0A1H7KE84</accession>
<feature type="compositionally biased region" description="Low complexity" evidence="1">
    <location>
        <begin position="82"/>
        <end position="96"/>
    </location>
</feature>
<dbReference type="EMBL" id="FOBI01000003">
    <property type="protein sequence ID" value="SEK84275.1"/>
    <property type="molecule type" value="Genomic_DNA"/>
</dbReference>
<dbReference type="AlphaFoldDB" id="A0A1H7KE84"/>
<sequence length="134" mass="14887">MKFGRLEVMQINNASNIASRVNTQGNKISIPAQEQRLQNSAREALAAEQNQDKKAQAASDNRQRLDIDEQAINAITRQEQGTFTTTNAQQQNKNQNSYDSPSTQNQSAVAAYQSVDTIAQRDNIEQIFGVDLFA</sequence>
<protein>
    <submittedName>
        <fullName evidence="2">Uncharacterized protein</fullName>
    </submittedName>
</protein>
<evidence type="ECO:0000313" key="3">
    <source>
        <dbReference type="Proteomes" id="UP000199297"/>
    </source>
</evidence>
<evidence type="ECO:0000313" key="2">
    <source>
        <dbReference type="EMBL" id="SEK84275.1"/>
    </source>
</evidence>
<feature type="compositionally biased region" description="Polar residues" evidence="1">
    <location>
        <begin position="97"/>
        <end position="106"/>
    </location>
</feature>
<feature type="region of interest" description="Disordered" evidence="1">
    <location>
        <begin position="78"/>
        <end position="106"/>
    </location>
</feature>
<proteinExistence type="predicted"/>
<keyword evidence="3" id="KW-1185">Reference proteome</keyword>
<dbReference type="STRING" id="641665.GCA_002104455_02703"/>
<organism evidence="2 3">
    <name type="scientific">Colwellia chukchiensis</name>
    <dbReference type="NCBI Taxonomy" id="641665"/>
    <lineage>
        <taxon>Bacteria</taxon>
        <taxon>Pseudomonadati</taxon>
        <taxon>Pseudomonadota</taxon>
        <taxon>Gammaproteobacteria</taxon>
        <taxon>Alteromonadales</taxon>
        <taxon>Colwelliaceae</taxon>
        <taxon>Colwellia</taxon>
    </lineage>
</organism>
<reference evidence="3" key="1">
    <citation type="submission" date="2016-10" db="EMBL/GenBank/DDBJ databases">
        <authorList>
            <person name="Varghese N."/>
            <person name="Submissions S."/>
        </authorList>
    </citation>
    <scope>NUCLEOTIDE SEQUENCE [LARGE SCALE GENOMIC DNA]</scope>
    <source>
        <strain evidence="3">CGMCC 1.9127</strain>
    </source>
</reference>
<dbReference type="Proteomes" id="UP000199297">
    <property type="component" value="Unassembled WGS sequence"/>
</dbReference>
<gene>
    <name evidence="2" type="ORF">SAMN05216262_10390</name>
</gene>
<feature type="compositionally biased region" description="Basic and acidic residues" evidence="1">
    <location>
        <begin position="50"/>
        <end position="65"/>
    </location>
</feature>